<dbReference type="InterPro" id="IPR011032">
    <property type="entry name" value="GroES-like_sf"/>
</dbReference>
<feature type="domain" description="Enoyl reductase (ER)" evidence="1">
    <location>
        <begin position="8"/>
        <end position="352"/>
    </location>
</feature>
<dbReference type="SUPFAM" id="SSF50129">
    <property type="entry name" value="GroES-like"/>
    <property type="match status" value="1"/>
</dbReference>
<dbReference type="Proteomes" id="UP001310890">
    <property type="component" value="Unassembled WGS sequence"/>
</dbReference>
<dbReference type="PANTHER" id="PTHR44013:SF1">
    <property type="entry name" value="ZINC-TYPE ALCOHOL DEHYDROGENASE-LIKE PROTEIN C16A3.02C"/>
    <property type="match status" value="1"/>
</dbReference>
<organism evidence="2 3">
    <name type="scientific">Meristemomyces frigidus</name>
    <dbReference type="NCBI Taxonomy" id="1508187"/>
    <lineage>
        <taxon>Eukaryota</taxon>
        <taxon>Fungi</taxon>
        <taxon>Dikarya</taxon>
        <taxon>Ascomycota</taxon>
        <taxon>Pezizomycotina</taxon>
        <taxon>Dothideomycetes</taxon>
        <taxon>Dothideomycetidae</taxon>
        <taxon>Mycosphaerellales</taxon>
        <taxon>Teratosphaeriaceae</taxon>
        <taxon>Meristemomyces</taxon>
    </lineage>
</organism>
<dbReference type="EMBL" id="JAVRRL010000086">
    <property type="protein sequence ID" value="KAK5108443.1"/>
    <property type="molecule type" value="Genomic_DNA"/>
</dbReference>
<evidence type="ECO:0000313" key="3">
    <source>
        <dbReference type="Proteomes" id="UP001310890"/>
    </source>
</evidence>
<dbReference type="GO" id="GO:0016491">
    <property type="term" value="F:oxidoreductase activity"/>
    <property type="evidence" value="ECO:0007669"/>
    <property type="project" value="InterPro"/>
</dbReference>
<dbReference type="InterPro" id="IPR036291">
    <property type="entry name" value="NAD(P)-bd_dom_sf"/>
</dbReference>
<comment type="caution">
    <text evidence="2">The sequence shown here is derived from an EMBL/GenBank/DDBJ whole genome shotgun (WGS) entry which is preliminary data.</text>
</comment>
<dbReference type="CDD" id="cd08267">
    <property type="entry name" value="MDR1"/>
    <property type="match status" value="1"/>
</dbReference>
<dbReference type="Gene3D" id="3.40.50.720">
    <property type="entry name" value="NAD(P)-binding Rossmann-like Domain"/>
    <property type="match status" value="2"/>
</dbReference>
<dbReference type="PANTHER" id="PTHR44013">
    <property type="entry name" value="ZINC-TYPE ALCOHOL DEHYDROGENASE-LIKE PROTEIN C16A3.02C"/>
    <property type="match status" value="1"/>
</dbReference>
<dbReference type="Pfam" id="PF08240">
    <property type="entry name" value="ADH_N"/>
    <property type="match status" value="1"/>
</dbReference>
<proteinExistence type="predicted"/>
<reference evidence="2" key="1">
    <citation type="submission" date="2023-08" db="EMBL/GenBank/DDBJ databases">
        <title>Black Yeasts Isolated from many extreme environments.</title>
        <authorList>
            <person name="Coleine C."/>
            <person name="Stajich J.E."/>
            <person name="Selbmann L."/>
        </authorList>
    </citation>
    <scope>NUCLEOTIDE SEQUENCE</scope>
    <source>
        <strain evidence="2">CCFEE 5401</strain>
    </source>
</reference>
<sequence length="359" mass="38057">MRIWQYASAHPNLETHLILHPTSPLPKPQPTHHLLQILAVGLNPVDYKPAEAPYLGSLAVRKPATPGFDIAGRIVTPAENSALEPGELVFGTASTNPFAGGGLAEYVCVPAERVVKLPAGSSPLVAAGVAVAGLTAYASLQPYIKSGSRVFINGGSGGVGTYAIRMSRWWTRSGRKSQPITDFVAVEIAKALGAHVTVSCSGRNAELCRSLGADEVLDYTTRPLVDQLRDAAAATRPFDHTVDNVFSDPALYWQAHTYSTPSAKFAEVASGPTLAFARLALGAMLLPTFLGGGQRKFVIVAADIKPDLLEKMAGWIVDGTVKPVTDGVYPMEEVVEAFKRQKSGRATGKIIINVAGGKY</sequence>
<dbReference type="SMART" id="SM00829">
    <property type="entry name" value="PKS_ER"/>
    <property type="match status" value="1"/>
</dbReference>
<dbReference type="Gene3D" id="3.90.180.10">
    <property type="entry name" value="Medium-chain alcohol dehydrogenases, catalytic domain"/>
    <property type="match status" value="2"/>
</dbReference>
<dbReference type="AlphaFoldDB" id="A0AAN7T9M4"/>
<evidence type="ECO:0000259" key="1">
    <source>
        <dbReference type="SMART" id="SM00829"/>
    </source>
</evidence>
<dbReference type="InterPro" id="IPR052733">
    <property type="entry name" value="Chloroplast_QOR"/>
</dbReference>
<dbReference type="Pfam" id="PF13602">
    <property type="entry name" value="ADH_zinc_N_2"/>
    <property type="match status" value="1"/>
</dbReference>
<dbReference type="InterPro" id="IPR020843">
    <property type="entry name" value="ER"/>
</dbReference>
<dbReference type="SUPFAM" id="SSF51735">
    <property type="entry name" value="NAD(P)-binding Rossmann-fold domains"/>
    <property type="match status" value="1"/>
</dbReference>
<gene>
    <name evidence="2" type="ORF">LTR62_008330</name>
</gene>
<accession>A0AAN7T9M4</accession>
<name>A0AAN7T9M4_9PEZI</name>
<dbReference type="InterPro" id="IPR013154">
    <property type="entry name" value="ADH-like_N"/>
</dbReference>
<evidence type="ECO:0000313" key="2">
    <source>
        <dbReference type="EMBL" id="KAK5108443.1"/>
    </source>
</evidence>
<protein>
    <recommendedName>
        <fullName evidence="1">Enoyl reductase (ER) domain-containing protein</fullName>
    </recommendedName>
</protein>